<sequence>KNKNIFNLIEIRCIKFFKEQTLILNPTKGNHDLTPTLRCDVKRHSHQPHKIFCFNKNIVWWEALAVAVHHPTDK</sequence>
<evidence type="ECO:0000313" key="1">
    <source>
        <dbReference type="EMBL" id="JAA80752.1"/>
    </source>
</evidence>
<name>S4PTL9_9NEOP</name>
<feature type="non-terminal residue" evidence="1">
    <location>
        <position position="1"/>
    </location>
</feature>
<protein>
    <submittedName>
        <fullName evidence="1">Uncharacterized protein</fullName>
    </submittedName>
</protein>
<reference evidence="1" key="2">
    <citation type="submission" date="2013-05" db="EMBL/GenBank/DDBJ databases">
        <authorList>
            <person name="Carter J.-M."/>
            <person name="Baker S.C."/>
            <person name="Pink R."/>
            <person name="Carter D.R.F."/>
            <person name="Collins A."/>
            <person name="Tomlin J."/>
            <person name="Gibbs M."/>
            <person name="Breuker C.J."/>
        </authorList>
    </citation>
    <scope>NUCLEOTIDE SEQUENCE</scope>
    <source>
        <tissue evidence="1">Ovary</tissue>
    </source>
</reference>
<organism evidence="1">
    <name type="scientific">Pararge aegeria</name>
    <name type="common">speckled wood butterfly</name>
    <dbReference type="NCBI Taxonomy" id="116150"/>
    <lineage>
        <taxon>Eukaryota</taxon>
        <taxon>Metazoa</taxon>
        <taxon>Ecdysozoa</taxon>
        <taxon>Arthropoda</taxon>
        <taxon>Hexapoda</taxon>
        <taxon>Insecta</taxon>
        <taxon>Pterygota</taxon>
        <taxon>Neoptera</taxon>
        <taxon>Endopterygota</taxon>
        <taxon>Lepidoptera</taxon>
        <taxon>Glossata</taxon>
        <taxon>Ditrysia</taxon>
        <taxon>Papilionoidea</taxon>
        <taxon>Nymphalidae</taxon>
        <taxon>Satyrinae</taxon>
        <taxon>Satyrini</taxon>
        <taxon>Parargina</taxon>
        <taxon>Pararge</taxon>
    </lineage>
</organism>
<dbReference type="AlphaFoldDB" id="S4PTL9"/>
<dbReference type="EMBL" id="GAIX01011808">
    <property type="protein sequence ID" value="JAA80752.1"/>
    <property type="molecule type" value="Transcribed_RNA"/>
</dbReference>
<feature type="non-terminal residue" evidence="1">
    <location>
        <position position="74"/>
    </location>
</feature>
<accession>S4PTL9</accession>
<proteinExistence type="predicted"/>
<reference evidence="1" key="1">
    <citation type="journal article" date="2013" name="BMC Genomics">
        <title>Unscrambling butterfly oogenesis.</title>
        <authorList>
            <person name="Carter J.M."/>
            <person name="Baker S.C."/>
            <person name="Pink R."/>
            <person name="Carter D.R."/>
            <person name="Collins A."/>
            <person name="Tomlin J."/>
            <person name="Gibbs M."/>
            <person name="Breuker C.J."/>
        </authorList>
    </citation>
    <scope>NUCLEOTIDE SEQUENCE</scope>
    <source>
        <tissue evidence="1">Ovary</tissue>
    </source>
</reference>